<evidence type="ECO:0000313" key="6">
    <source>
        <dbReference type="Proteomes" id="UP001437256"/>
    </source>
</evidence>
<proteinExistence type="predicted"/>
<dbReference type="PANTHER" id="PTHR30266:SF2">
    <property type="entry name" value="LARGE-CONDUCTANCE MECHANOSENSITIVE CHANNEL"/>
    <property type="match status" value="1"/>
</dbReference>
<dbReference type="EMBL" id="JBBXMP010000317">
    <property type="protein sequence ID" value="KAL0058425.1"/>
    <property type="molecule type" value="Genomic_DNA"/>
</dbReference>
<dbReference type="Proteomes" id="UP001437256">
    <property type="component" value="Unassembled WGS sequence"/>
</dbReference>
<dbReference type="Gene3D" id="1.10.1200.120">
    <property type="entry name" value="Large-conductance mechanosensitive channel, MscL, domain 1"/>
    <property type="match status" value="1"/>
</dbReference>
<dbReference type="InterPro" id="IPR036019">
    <property type="entry name" value="MscL_channel"/>
</dbReference>
<accession>A0ABR2Z9R8</accession>
<evidence type="ECO:0000256" key="4">
    <source>
        <dbReference type="ARBA" id="ARBA00023136"/>
    </source>
</evidence>
<evidence type="ECO:0000256" key="3">
    <source>
        <dbReference type="ARBA" id="ARBA00022989"/>
    </source>
</evidence>
<dbReference type="SUPFAM" id="SSF81330">
    <property type="entry name" value="Gated mechanosensitive channel"/>
    <property type="match status" value="1"/>
</dbReference>
<dbReference type="PANTHER" id="PTHR30266">
    <property type="entry name" value="MECHANOSENSITIVE CHANNEL MSCL"/>
    <property type="match status" value="1"/>
</dbReference>
<reference evidence="5 6" key="1">
    <citation type="submission" date="2024-05" db="EMBL/GenBank/DDBJ databases">
        <title>A draft genome resource for the thread blight pathogen Marasmius tenuissimus strain MS-2.</title>
        <authorList>
            <person name="Yulfo-Soto G.E."/>
            <person name="Baruah I.K."/>
            <person name="Amoako-Attah I."/>
            <person name="Bukari Y."/>
            <person name="Meinhardt L.W."/>
            <person name="Bailey B.A."/>
            <person name="Cohen S.P."/>
        </authorList>
    </citation>
    <scope>NUCLEOTIDE SEQUENCE [LARGE SCALE GENOMIC DNA]</scope>
    <source>
        <strain evidence="5 6">MS-2</strain>
    </source>
</reference>
<evidence type="ECO:0000256" key="1">
    <source>
        <dbReference type="ARBA" id="ARBA00004141"/>
    </source>
</evidence>
<dbReference type="InterPro" id="IPR037673">
    <property type="entry name" value="MSC/AndL"/>
</dbReference>
<sequence>IASQFTAVVNSLVSDILLPPISLLPFMSRNIEEKFLILSKGPHGHEGYNTRQQALDDGAVIMAYG</sequence>
<keyword evidence="2" id="KW-0812">Transmembrane</keyword>
<name>A0ABR2Z9R8_9AGAR</name>
<keyword evidence="4" id="KW-0472">Membrane</keyword>
<gene>
    <name evidence="5" type="ORF">AAF712_014900</name>
</gene>
<keyword evidence="6" id="KW-1185">Reference proteome</keyword>
<feature type="non-terminal residue" evidence="5">
    <location>
        <position position="65"/>
    </location>
</feature>
<protein>
    <submittedName>
        <fullName evidence="5">Uncharacterized protein</fullName>
    </submittedName>
</protein>
<keyword evidence="3" id="KW-1133">Transmembrane helix</keyword>
<organism evidence="5 6">
    <name type="scientific">Marasmius tenuissimus</name>
    <dbReference type="NCBI Taxonomy" id="585030"/>
    <lineage>
        <taxon>Eukaryota</taxon>
        <taxon>Fungi</taxon>
        <taxon>Dikarya</taxon>
        <taxon>Basidiomycota</taxon>
        <taxon>Agaricomycotina</taxon>
        <taxon>Agaricomycetes</taxon>
        <taxon>Agaricomycetidae</taxon>
        <taxon>Agaricales</taxon>
        <taxon>Marasmiineae</taxon>
        <taxon>Marasmiaceae</taxon>
        <taxon>Marasmius</taxon>
    </lineage>
</organism>
<evidence type="ECO:0000256" key="2">
    <source>
        <dbReference type="ARBA" id="ARBA00022692"/>
    </source>
</evidence>
<comment type="caution">
    <text evidence="5">The sequence shown here is derived from an EMBL/GenBank/DDBJ whole genome shotgun (WGS) entry which is preliminary data.</text>
</comment>
<evidence type="ECO:0000313" key="5">
    <source>
        <dbReference type="EMBL" id="KAL0058425.1"/>
    </source>
</evidence>
<comment type="subcellular location">
    <subcellularLocation>
        <location evidence="1">Membrane</location>
        <topology evidence="1">Multi-pass membrane protein</topology>
    </subcellularLocation>
</comment>
<feature type="non-terminal residue" evidence="5">
    <location>
        <position position="1"/>
    </location>
</feature>